<evidence type="ECO:0000313" key="1">
    <source>
        <dbReference type="EMBL" id="RUT00340.1"/>
    </source>
</evidence>
<dbReference type="AlphaFoldDB" id="A0A433V2M8"/>
<keyword evidence="2" id="KW-1185">Reference proteome</keyword>
<evidence type="ECO:0000313" key="2">
    <source>
        <dbReference type="Proteomes" id="UP000271624"/>
    </source>
</evidence>
<protein>
    <submittedName>
        <fullName evidence="1">Uncharacterized protein</fullName>
    </submittedName>
</protein>
<reference evidence="1" key="2">
    <citation type="journal article" date="2019" name="Genome Biol. Evol.">
        <title>Day and night: Metabolic profiles and evolutionary relationships of six axenic non-marine cyanobacteria.</title>
        <authorList>
            <person name="Will S.E."/>
            <person name="Henke P."/>
            <person name="Boedeker C."/>
            <person name="Huang S."/>
            <person name="Brinkmann H."/>
            <person name="Rohde M."/>
            <person name="Jarek M."/>
            <person name="Friedl T."/>
            <person name="Seufert S."/>
            <person name="Schumacher M."/>
            <person name="Overmann J."/>
            <person name="Neumann-Schaal M."/>
            <person name="Petersen J."/>
        </authorList>
    </citation>
    <scope>NUCLEOTIDE SEQUENCE [LARGE SCALE GENOMIC DNA]</scope>
    <source>
        <strain evidence="1">PCC 7102</strain>
    </source>
</reference>
<accession>A0A433V2M8</accession>
<dbReference type="RefSeq" id="WP_325052259.1">
    <property type="nucleotide sequence ID" value="NZ_RSCL01000024.1"/>
</dbReference>
<reference evidence="1" key="1">
    <citation type="submission" date="2018-12" db="EMBL/GenBank/DDBJ databases">
        <authorList>
            <person name="Will S."/>
            <person name="Neumann-Schaal M."/>
            <person name="Henke P."/>
        </authorList>
    </citation>
    <scope>NUCLEOTIDE SEQUENCE</scope>
    <source>
        <strain evidence="1">PCC 7102</strain>
    </source>
</reference>
<dbReference type="EMBL" id="RSCL01000024">
    <property type="protein sequence ID" value="RUT00340.1"/>
    <property type="molecule type" value="Genomic_DNA"/>
</dbReference>
<comment type="caution">
    <text evidence="1">The sequence shown here is derived from an EMBL/GenBank/DDBJ whole genome shotgun (WGS) entry which is preliminary data.</text>
</comment>
<name>A0A433V2M8_9CYAN</name>
<proteinExistence type="predicted"/>
<dbReference type="Proteomes" id="UP000271624">
    <property type="component" value="Unassembled WGS sequence"/>
</dbReference>
<sequence>MAVEPSSGEYFIDKHEITVINMCRKKHLESPFDLFQINETCVSGTI</sequence>
<organism evidence="1 2">
    <name type="scientific">Dulcicalothrix desertica PCC 7102</name>
    <dbReference type="NCBI Taxonomy" id="232991"/>
    <lineage>
        <taxon>Bacteria</taxon>
        <taxon>Bacillati</taxon>
        <taxon>Cyanobacteriota</taxon>
        <taxon>Cyanophyceae</taxon>
        <taxon>Nostocales</taxon>
        <taxon>Calotrichaceae</taxon>
        <taxon>Dulcicalothrix</taxon>
    </lineage>
</organism>
<gene>
    <name evidence="1" type="ORF">DSM106972_074680</name>
</gene>